<keyword evidence="1" id="KW-1133">Transmembrane helix</keyword>
<feature type="transmembrane region" description="Helical" evidence="1">
    <location>
        <begin position="66"/>
        <end position="85"/>
    </location>
</feature>
<evidence type="ECO:0000256" key="1">
    <source>
        <dbReference type="SAM" id="Phobius"/>
    </source>
</evidence>
<accession>A0A9W7XFA9</accession>
<keyword evidence="1" id="KW-0472">Membrane</keyword>
<feature type="non-terminal residue" evidence="2">
    <location>
        <position position="160"/>
    </location>
</feature>
<proteinExistence type="predicted"/>
<comment type="caution">
    <text evidence="2">The sequence shown here is derived from an EMBL/GenBank/DDBJ whole genome shotgun (WGS) entry which is preliminary data.</text>
</comment>
<protein>
    <submittedName>
        <fullName evidence="2">Uncharacterized protein</fullName>
    </submittedName>
</protein>
<dbReference type="Proteomes" id="UP001145021">
    <property type="component" value="Unassembled WGS sequence"/>
</dbReference>
<sequence>TLMSAMQWWQYACQDRRRYYGLFDPTLISFVGAHLIASTVEYYFLLLAPSRWELPLFGRSAPENSLKLHLTLAIDVLIVSFLLIVQNLPTQQHHALSQAEESIDSTLAGKRFSPKTLYQQQSPENGSSIFDSMMFCWASPLIHMCNERQPDLCDMFEPPE</sequence>
<organism evidence="2 3">
    <name type="scientific">Coemansia asiatica</name>
    <dbReference type="NCBI Taxonomy" id="1052880"/>
    <lineage>
        <taxon>Eukaryota</taxon>
        <taxon>Fungi</taxon>
        <taxon>Fungi incertae sedis</taxon>
        <taxon>Zoopagomycota</taxon>
        <taxon>Kickxellomycotina</taxon>
        <taxon>Kickxellomycetes</taxon>
        <taxon>Kickxellales</taxon>
        <taxon>Kickxellaceae</taxon>
        <taxon>Coemansia</taxon>
    </lineage>
</organism>
<evidence type="ECO:0000313" key="2">
    <source>
        <dbReference type="EMBL" id="KAJ1641599.1"/>
    </source>
</evidence>
<evidence type="ECO:0000313" key="3">
    <source>
        <dbReference type="Proteomes" id="UP001145021"/>
    </source>
</evidence>
<feature type="non-terminal residue" evidence="2">
    <location>
        <position position="1"/>
    </location>
</feature>
<feature type="transmembrane region" description="Helical" evidence="1">
    <location>
        <begin position="21"/>
        <end position="46"/>
    </location>
</feature>
<dbReference type="EMBL" id="JANBOH010000867">
    <property type="protein sequence ID" value="KAJ1641599.1"/>
    <property type="molecule type" value="Genomic_DNA"/>
</dbReference>
<keyword evidence="1" id="KW-0812">Transmembrane</keyword>
<gene>
    <name evidence="2" type="ORF">LPJ64_006439</name>
</gene>
<keyword evidence="3" id="KW-1185">Reference proteome</keyword>
<reference evidence="2" key="1">
    <citation type="submission" date="2022-07" db="EMBL/GenBank/DDBJ databases">
        <title>Phylogenomic reconstructions and comparative analyses of Kickxellomycotina fungi.</title>
        <authorList>
            <person name="Reynolds N.K."/>
            <person name="Stajich J.E."/>
            <person name="Barry K."/>
            <person name="Grigoriev I.V."/>
            <person name="Crous P."/>
            <person name="Smith M.E."/>
        </authorList>
    </citation>
    <scope>NUCLEOTIDE SEQUENCE</scope>
    <source>
        <strain evidence="2">NBRC 105413</strain>
    </source>
</reference>
<name>A0A9W7XFA9_9FUNG</name>
<dbReference type="AlphaFoldDB" id="A0A9W7XFA9"/>